<dbReference type="InterPro" id="IPR000421">
    <property type="entry name" value="FA58C"/>
</dbReference>
<feature type="domain" description="F5/8 type C" evidence="5">
    <location>
        <begin position="300"/>
        <end position="393"/>
    </location>
</feature>
<dbReference type="EnsemblMetazoa" id="XM_030984961">
    <property type="protein sequence ID" value="XP_030840821"/>
    <property type="gene ID" value="LOC105442563"/>
</dbReference>
<evidence type="ECO:0000313" key="9">
    <source>
        <dbReference type="Proteomes" id="UP000007110"/>
    </source>
</evidence>
<dbReference type="InterPro" id="IPR018056">
    <property type="entry name" value="Kringle_CS"/>
</dbReference>
<dbReference type="PROSITE" id="PS00021">
    <property type="entry name" value="KRINGLE_1"/>
    <property type="match status" value="1"/>
</dbReference>
<evidence type="ECO:0000256" key="2">
    <source>
        <dbReference type="ARBA" id="ARBA00023157"/>
    </source>
</evidence>
<dbReference type="Pfam" id="PF00051">
    <property type="entry name" value="Kringle"/>
    <property type="match status" value="1"/>
</dbReference>
<dbReference type="SUPFAM" id="SSF57414">
    <property type="entry name" value="Hairpin loop containing domain-like"/>
    <property type="match status" value="1"/>
</dbReference>
<dbReference type="InterPro" id="IPR003609">
    <property type="entry name" value="Pan_app"/>
</dbReference>
<dbReference type="RefSeq" id="XP_030840821.1">
    <property type="nucleotide sequence ID" value="XM_030984961.1"/>
</dbReference>
<feature type="domain" description="Kringle" evidence="6">
    <location>
        <begin position="113"/>
        <end position="188"/>
    </location>
</feature>
<evidence type="ECO:0000256" key="1">
    <source>
        <dbReference type="ARBA" id="ARBA00022572"/>
    </source>
</evidence>
<dbReference type="InterPro" id="IPR038178">
    <property type="entry name" value="Kringle_sf"/>
</dbReference>
<sequence length="457" mass="53173">MQVRVCFFLNLDFVWLIAGQLDCFNRRTWSYYGTRDWSCILTDSKLDCKYCENWTSIVGNWSNAPELIDRYELEDNHCRVAGNWTAPWCYVINRNGEVTPGFCQIQPCAVHAGCINGTGEDYRGYGKHTESGYLCLNWDTVTDTTFYPRSGLDKNFCRNPDGRDRPWCYYQSPESSEILSDFCQIDECTTDALSNFHQTIFTRFISYDDRVIEDANMTSEECALQCLHEESFSCLSFKFRDVHTYNDRKCTLSSQSVYTLDLARNLTNPDLYSLDNDMFTRIDKICDAFKPDYVQLKADCPLPLDTLLNNGRINASFSASSYMDGYEPDQTGLESTKSWIPITNTAGEWWQVCYSERVRITGLVTRGNKKMVDGEGCWVNSFKVDYSLDGEYWWNLVNYEIDASHFSLFQFHIKKKVIKWDWQKDLKRWTLSSNQAIRLSIFHCQFAVMTLLAKEKK</sequence>
<dbReference type="PANTHER" id="PTHR24261">
    <property type="entry name" value="PLASMINOGEN-RELATED"/>
    <property type="match status" value="1"/>
</dbReference>
<dbReference type="Gene3D" id="2.60.120.260">
    <property type="entry name" value="Galactose-binding domain-like"/>
    <property type="match status" value="1"/>
</dbReference>
<dbReference type="KEGG" id="spu:105442563"/>
<dbReference type="Gene3D" id="3.50.4.10">
    <property type="entry name" value="Hepatocyte Growth Factor"/>
    <property type="match status" value="1"/>
</dbReference>
<organism evidence="8 9">
    <name type="scientific">Strongylocentrotus purpuratus</name>
    <name type="common">Purple sea urchin</name>
    <dbReference type="NCBI Taxonomy" id="7668"/>
    <lineage>
        <taxon>Eukaryota</taxon>
        <taxon>Metazoa</taxon>
        <taxon>Echinodermata</taxon>
        <taxon>Eleutherozoa</taxon>
        <taxon>Echinozoa</taxon>
        <taxon>Echinoidea</taxon>
        <taxon>Euechinoidea</taxon>
        <taxon>Echinacea</taxon>
        <taxon>Camarodonta</taxon>
        <taxon>Echinidea</taxon>
        <taxon>Strongylocentrotidae</taxon>
        <taxon>Strongylocentrotus</taxon>
    </lineage>
</organism>
<evidence type="ECO:0000256" key="3">
    <source>
        <dbReference type="PROSITE-ProRule" id="PRU00121"/>
    </source>
</evidence>
<proteinExistence type="predicted"/>
<dbReference type="InterPro" id="IPR050759">
    <property type="entry name" value="Serine_protease_kringle"/>
</dbReference>
<keyword evidence="4" id="KW-0732">Signal</keyword>
<protein>
    <submittedName>
        <fullName evidence="8">Uncharacterized protein</fullName>
    </submittedName>
</protein>
<dbReference type="OrthoDB" id="4781at2759"/>
<dbReference type="InterPro" id="IPR013806">
    <property type="entry name" value="Kringle-like"/>
</dbReference>
<dbReference type="Pfam" id="PF00754">
    <property type="entry name" value="F5_F8_type_C"/>
    <property type="match status" value="1"/>
</dbReference>
<keyword evidence="1 3" id="KW-0420">Kringle</keyword>
<dbReference type="SUPFAM" id="SSF57440">
    <property type="entry name" value="Kringle-like"/>
    <property type="match status" value="2"/>
</dbReference>
<feature type="domain" description="Apple" evidence="7">
    <location>
        <begin position="188"/>
        <end position="276"/>
    </location>
</feature>
<feature type="domain" description="Kringle" evidence="6">
    <location>
        <begin position="51"/>
        <end position="108"/>
    </location>
</feature>
<accession>A0A7M7NSC8</accession>
<evidence type="ECO:0000259" key="7">
    <source>
        <dbReference type="PROSITE" id="PS50948"/>
    </source>
</evidence>
<reference evidence="8" key="2">
    <citation type="submission" date="2021-01" db="UniProtKB">
        <authorList>
            <consortium name="EnsemblMetazoa"/>
        </authorList>
    </citation>
    <scope>IDENTIFICATION</scope>
</reference>
<name>A0A7M7NSC8_STRPU</name>
<evidence type="ECO:0000259" key="5">
    <source>
        <dbReference type="PROSITE" id="PS50022"/>
    </source>
</evidence>
<dbReference type="SMART" id="SM00130">
    <property type="entry name" value="KR"/>
    <property type="match status" value="1"/>
</dbReference>
<evidence type="ECO:0000256" key="4">
    <source>
        <dbReference type="SAM" id="SignalP"/>
    </source>
</evidence>
<dbReference type="GeneID" id="105442563"/>
<dbReference type="AlphaFoldDB" id="A0A7M7NSC8"/>
<dbReference type="SUPFAM" id="SSF49785">
    <property type="entry name" value="Galactose-binding domain-like"/>
    <property type="match status" value="1"/>
</dbReference>
<feature type="signal peptide" evidence="4">
    <location>
        <begin position="1"/>
        <end position="19"/>
    </location>
</feature>
<dbReference type="InParanoid" id="A0A7M7NSC8"/>
<evidence type="ECO:0000259" key="6">
    <source>
        <dbReference type="PROSITE" id="PS50070"/>
    </source>
</evidence>
<dbReference type="PANTHER" id="PTHR24261:SF7">
    <property type="entry name" value="KRINGLE DOMAIN-CONTAINING PROTEIN"/>
    <property type="match status" value="1"/>
</dbReference>
<keyword evidence="9" id="KW-1185">Reference proteome</keyword>
<evidence type="ECO:0000313" key="8">
    <source>
        <dbReference type="EnsemblMetazoa" id="XP_030840821"/>
    </source>
</evidence>
<dbReference type="PROSITE" id="PS50022">
    <property type="entry name" value="FA58C_3"/>
    <property type="match status" value="1"/>
</dbReference>
<dbReference type="Gene3D" id="2.40.20.10">
    <property type="entry name" value="Plasminogen Kringle 4"/>
    <property type="match status" value="2"/>
</dbReference>
<dbReference type="InterPro" id="IPR000001">
    <property type="entry name" value="Kringle"/>
</dbReference>
<reference evidence="9" key="1">
    <citation type="submission" date="2015-02" db="EMBL/GenBank/DDBJ databases">
        <title>Genome sequencing for Strongylocentrotus purpuratus.</title>
        <authorList>
            <person name="Murali S."/>
            <person name="Liu Y."/>
            <person name="Vee V."/>
            <person name="English A."/>
            <person name="Wang M."/>
            <person name="Skinner E."/>
            <person name="Han Y."/>
            <person name="Muzny D.M."/>
            <person name="Worley K.C."/>
            <person name="Gibbs R.A."/>
        </authorList>
    </citation>
    <scope>NUCLEOTIDE SEQUENCE</scope>
</reference>
<feature type="chain" id="PRO_5029497055" evidence="4">
    <location>
        <begin position="20"/>
        <end position="457"/>
    </location>
</feature>
<dbReference type="PROSITE" id="PS50070">
    <property type="entry name" value="KRINGLE_2"/>
    <property type="match status" value="2"/>
</dbReference>
<comment type="caution">
    <text evidence="3">Lacks conserved residue(s) required for the propagation of feature annotation.</text>
</comment>
<dbReference type="PROSITE" id="PS50948">
    <property type="entry name" value="PAN"/>
    <property type="match status" value="1"/>
</dbReference>
<keyword evidence="2" id="KW-1015">Disulfide bond</keyword>
<dbReference type="Proteomes" id="UP000007110">
    <property type="component" value="Unassembled WGS sequence"/>
</dbReference>
<dbReference type="InterPro" id="IPR008979">
    <property type="entry name" value="Galactose-bd-like_sf"/>
</dbReference>
<dbReference type="PRINTS" id="PR00018">
    <property type="entry name" value="KRINGLE"/>
</dbReference>